<name>B6QHR7_TALMQ</name>
<sequence>MSATMEKSDPLAPFIRLAPSVYSVEPRIQLKNDNKGPSTIILAFWMNAPPRAAVKYVVKYAELVPSARIIFLFTNTGDFYISRASYRLRLKPLVDILVASQGDDDAETSKDGNDGSVYIHLFSNGGIFATAQILQAYKTATGKPLRVSSMVIDSAPGKPTPSLTIKAFSYALPQTIVLRQLAYALLSTMIWGTYFTRKSLGLMWRVFWKRPDKNDDVVVYGDDPLADTRKAILDPEFVVARTPTERIKMCYLYSDADELVPGKDVEEHAALASKSREVELEMFIGTPHVGHMRVSPERYWGIIGRYCV</sequence>
<dbReference type="PANTHER" id="PTHR12265:SF36">
    <property type="entry name" value="P450, PUTATIVE (EUROFUNG)-RELATED"/>
    <property type="match status" value="1"/>
</dbReference>
<dbReference type="AlphaFoldDB" id="B6QHR7"/>
<protein>
    <submittedName>
        <fullName evidence="1">Indole-diterpene biosynthesis protein PaxU, putative</fullName>
    </submittedName>
</protein>
<dbReference type="InterPro" id="IPR029058">
    <property type="entry name" value="AB_hydrolase_fold"/>
</dbReference>
<dbReference type="STRING" id="441960.B6QHR7"/>
<dbReference type="VEuPathDB" id="FungiDB:PMAA_095170"/>
<evidence type="ECO:0000313" key="2">
    <source>
        <dbReference type="Proteomes" id="UP000001294"/>
    </source>
</evidence>
<reference evidence="2" key="1">
    <citation type="journal article" date="2015" name="Genome Announc.">
        <title>Genome sequence of the AIDS-associated pathogen Penicillium marneffei (ATCC18224) and its near taxonomic relative Talaromyces stipitatus (ATCC10500).</title>
        <authorList>
            <person name="Nierman W.C."/>
            <person name="Fedorova-Abrams N.D."/>
            <person name="Andrianopoulos A."/>
        </authorList>
    </citation>
    <scope>NUCLEOTIDE SEQUENCE [LARGE SCALE GENOMIC DNA]</scope>
    <source>
        <strain evidence="2">ATCC 18224 / CBS 334.59 / QM 7333</strain>
    </source>
</reference>
<evidence type="ECO:0000313" key="1">
    <source>
        <dbReference type="EMBL" id="EEA22912.1"/>
    </source>
</evidence>
<dbReference type="PANTHER" id="PTHR12265">
    <property type="entry name" value="TRANSMEMBRANE PROTEIN 53"/>
    <property type="match status" value="1"/>
</dbReference>
<dbReference type="PhylomeDB" id="B6QHR7"/>
<dbReference type="OrthoDB" id="77878at2759"/>
<dbReference type="Pfam" id="PF05705">
    <property type="entry name" value="DUF829"/>
    <property type="match status" value="1"/>
</dbReference>
<dbReference type="InterPro" id="IPR008547">
    <property type="entry name" value="DUF829_TMEM53"/>
</dbReference>
<dbReference type="EMBL" id="DS995902">
    <property type="protein sequence ID" value="EEA22912.1"/>
    <property type="molecule type" value="Genomic_DNA"/>
</dbReference>
<dbReference type="SUPFAM" id="SSF53474">
    <property type="entry name" value="alpha/beta-Hydrolases"/>
    <property type="match status" value="1"/>
</dbReference>
<proteinExistence type="predicted"/>
<dbReference type="HOGENOM" id="CLU_036503_0_0_1"/>
<keyword evidence="2" id="KW-1185">Reference proteome</keyword>
<accession>B6QHR7</accession>
<gene>
    <name evidence="1" type="ORF">PMAA_095170</name>
</gene>
<organism evidence="1 2">
    <name type="scientific">Talaromyces marneffei (strain ATCC 18224 / CBS 334.59 / QM 7333)</name>
    <name type="common">Penicillium marneffei</name>
    <dbReference type="NCBI Taxonomy" id="441960"/>
    <lineage>
        <taxon>Eukaryota</taxon>
        <taxon>Fungi</taxon>
        <taxon>Dikarya</taxon>
        <taxon>Ascomycota</taxon>
        <taxon>Pezizomycotina</taxon>
        <taxon>Eurotiomycetes</taxon>
        <taxon>Eurotiomycetidae</taxon>
        <taxon>Eurotiales</taxon>
        <taxon>Trichocomaceae</taxon>
        <taxon>Talaromyces</taxon>
        <taxon>Talaromyces sect. Talaromyces</taxon>
    </lineage>
</organism>
<dbReference type="Proteomes" id="UP000001294">
    <property type="component" value="Unassembled WGS sequence"/>
</dbReference>